<protein>
    <recommendedName>
        <fullName evidence="2">Phosphoesterase</fullName>
        <ecNumber evidence="2">3.1.4.-</ecNumber>
    </recommendedName>
</protein>
<dbReference type="InterPro" id="IPR000979">
    <property type="entry name" value="Phosphodiesterase_MJ0936/Vps29"/>
</dbReference>
<evidence type="ECO:0000313" key="4">
    <source>
        <dbReference type="EMBL" id="GGC19462.1"/>
    </source>
</evidence>
<comment type="similarity">
    <text evidence="1 2">Belongs to the metallophosphoesterase superfamily. YfcE family.</text>
</comment>
<dbReference type="Pfam" id="PF12850">
    <property type="entry name" value="Metallophos_2"/>
    <property type="match status" value="1"/>
</dbReference>
<sequence length="164" mass="18649">MTRIGLLSDTHGYLDEAVFNYFESCDEIWHAGDFGNIAVADTLAAFKPLKGVYGNIDGKDIRAVYPEHLRFDCEAVDVWMTHIGGYPNHYSPQVRKAIQLNPPKLFICGHSHILKVMYDQKLQCLHLNPGAAGKQGWHKVRTLLRFSIDDKRIENLEVIELRGN</sequence>
<dbReference type="Gene3D" id="3.60.21.10">
    <property type="match status" value="1"/>
</dbReference>
<dbReference type="SUPFAM" id="SSF56300">
    <property type="entry name" value="Metallo-dependent phosphatases"/>
    <property type="match status" value="1"/>
</dbReference>
<name>A0ABQ1L4S5_9SPHI</name>
<dbReference type="Proteomes" id="UP000597338">
    <property type="component" value="Unassembled WGS sequence"/>
</dbReference>
<evidence type="ECO:0000256" key="1">
    <source>
        <dbReference type="ARBA" id="ARBA00008950"/>
    </source>
</evidence>
<comment type="caution">
    <text evidence="4">The sequence shown here is derived from an EMBL/GenBank/DDBJ whole genome shotgun (WGS) entry which is preliminary data.</text>
</comment>
<evidence type="ECO:0000259" key="3">
    <source>
        <dbReference type="Pfam" id="PF12850"/>
    </source>
</evidence>
<accession>A0ABQ1L4S5</accession>
<feature type="domain" description="Calcineurin-like phosphoesterase" evidence="3">
    <location>
        <begin position="3"/>
        <end position="150"/>
    </location>
</feature>
<gene>
    <name evidence="4" type="ORF">GCM10011386_09210</name>
</gene>
<organism evidence="4 5">
    <name type="scientific">Parapedobacter defluvii</name>
    <dbReference type="NCBI Taxonomy" id="2045106"/>
    <lineage>
        <taxon>Bacteria</taxon>
        <taxon>Pseudomonadati</taxon>
        <taxon>Bacteroidota</taxon>
        <taxon>Sphingobacteriia</taxon>
        <taxon>Sphingobacteriales</taxon>
        <taxon>Sphingobacteriaceae</taxon>
        <taxon>Parapedobacter</taxon>
    </lineage>
</organism>
<dbReference type="EC" id="3.1.4.-" evidence="2"/>
<dbReference type="InterPro" id="IPR024654">
    <property type="entry name" value="Calcineurin-like_PHP_lpxH"/>
</dbReference>
<evidence type="ECO:0000313" key="5">
    <source>
        <dbReference type="Proteomes" id="UP000597338"/>
    </source>
</evidence>
<proteinExistence type="inferred from homology"/>
<reference evidence="5" key="1">
    <citation type="journal article" date="2019" name="Int. J. Syst. Evol. Microbiol.">
        <title>The Global Catalogue of Microorganisms (GCM) 10K type strain sequencing project: providing services to taxonomists for standard genome sequencing and annotation.</title>
        <authorList>
            <consortium name="The Broad Institute Genomics Platform"/>
            <consortium name="The Broad Institute Genome Sequencing Center for Infectious Disease"/>
            <person name="Wu L."/>
            <person name="Ma J."/>
        </authorList>
    </citation>
    <scope>NUCLEOTIDE SEQUENCE [LARGE SCALE GENOMIC DNA]</scope>
    <source>
        <strain evidence="5">CGMCC 1.15342</strain>
    </source>
</reference>
<dbReference type="RefSeq" id="WP_188747940.1">
    <property type="nucleotide sequence ID" value="NZ_BMIK01000002.1"/>
</dbReference>
<keyword evidence="5" id="KW-1185">Reference proteome</keyword>
<comment type="cofactor">
    <cofactor evidence="2">
        <name>a divalent metal cation</name>
        <dbReference type="ChEBI" id="CHEBI:60240"/>
    </cofactor>
</comment>
<dbReference type="NCBIfam" id="TIGR00040">
    <property type="entry name" value="yfcE"/>
    <property type="match status" value="1"/>
</dbReference>
<evidence type="ECO:0000256" key="2">
    <source>
        <dbReference type="RuleBase" id="RU362039"/>
    </source>
</evidence>
<keyword evidence="2" id="KW-0479">Metal-binding</keyword>
<dbReference type="InterPro" id="IPR029052">
    <property type="entry name" value="Metallo-depent_PP-like"/>
</dbReference>
<dbReference type="EMBL" id="BMIK01000002">
    <property type="protein sequence ID" value="GGC19462.1"/>
    <property type="molecule type" value="Genomic_DNA"/>
</dbReference>